<feature type="region of interest" description="Disordered" evidence="2">
    <location>
        <begin position="452"/>
        <end position="471"/>
    </location>
</feature>
<dbReference type="Gene3D" id="1.20.1600.10">
    <property type="entry name" value="Outer membrane efflux proteins (OEP)"/>
    <property type="match status" value="1"/>
</dbReference>
<protein>
    <submittedName>
        <fullName evidence="4">TolC family protein</fullName>
    </submittedName>
</protein>
<keyword evidence="3" id="KW-0732">Signal</keyword>
<feature type="region of interest" description="Disordered" evidence="2">
    <location>
        <begin position="507"/>
        <end position="558"/>
    </location>
</feature>
<accession>A0A8A4DV47</accession>
<dbReference type="EMBL" id="CP071754">
    <property type="protein sequence ID" value="QTB60079.1"/>
    <property type="molecule type" value="Genomic_DNA"/>
</dbReference>
<gene>
    <name evidence="4" type="ORF">J3D99_18970</name>
</gene>
<dbReference type="AlphaFoldDB" id="A0A8A4DV47"/>
<evidence type="ECO:0000256" key="2">
    <source>
        <dbReference type="SAM" id="MobiDB-lite"/>
    </source>
</evidence>
<name>A0A8A4DV47_BURPE</name>
<sequence length="558" mass="58693">MTARFVSLRIGAAAAVLAFAAGCTTFSRDGGFGAVSSAAAERLGQDAVLVKTDADRDAVARRTQALLSKPLGIDDAVQIALLNNRGLQASYAELGLSEADLVQAGRLPNPGFTFSRTHSSNDLSIGRTFSMSVLSMLTLPLATKIEGRRFEQTKLETADAMLKVAADTRRAYVEAVAAAQAATYAEQVKDSADAGAELALRMRRAGNFSRLDYAREQAFYADAVAQLANARLRAVAAREKLTRAMGLWGASAGYELPERLPELPAERPRLDDVERFAMDHRLDIRAAKLRTQGVASSLGLTQATRFVNALELGYLDNYETDKGHEHGYEIGVEIPLFDWGGAKVARAKAAYLQSANRLAQTAIDARSEVRESYAAYVTRYDIAKHYRDEVVPLRKTISDEMLLRYNGMLVSVFELLADARDQIGAVNAYIDALKDYWLAQADLQQAMGGRLPRGAQAAGEPPAATPGATPASAAAAGARAAAVASGAAAPASEATSVSSSASVSTSASASMPATTPASTAASAPALASPRAIATAVSSHAHEPASLSGAVPLTNSKGQ</sequence>
<dbReference type="PROSITE" id="PS51257">
    <property type="entry name" value="PROKAR_LIPOPROTEIN"/>
    <property type="match status" value="1"/>
</dbReference>
<dbReference type="PANTHER" id="PTHR30203:SF24">
    <property type="entry name" value="BLR4935 PROTEIN"/>
    <property type="match status" value="1"/>
</dbReference>
<comment type="similarity">
    <text evidence="1">Belongs to the outer membrane factor (OMF) (TC 1.B.17) family.</text>
</comment>
<feature type="compositionally biased region" description="Low complexity" evidence="2">
    <location>
        <begin position="507"/>
        <end position="535"/>
    </location>
</feature>
<dbReference type="InterPro" id="IPR010131">
    <property type="entry name" value="MdtP/NodT-like"/>
</dbReference>
<feature type="signal peptide" evidence="3">
    <location>
        <begin position="1"/>
        <end position="20"/>
    </location>
</feature>
<proteinExistence type="inferred from homology"/>
<dbReference type="Pfam" id="PF02321">
    <property type="entry name" value="OEP"/>
    <property type="match status" value="2"/>
</dbReference>
<dbReference type="SUPFAM" id="SSF56954">
    <property type="entry name" value="Outer membrane efflux proteins (OEP)"/>
    <property type="match status" value="1"/>
</dbReference>
<feature type="chain" id="PRO_5032804963" evidence="3">
    <location>
        <begin position="21"/>
        <end position="558"/>
    </location>
</feature>
<evidence type="ECO:0000313" key="4">
    <source>
        <dbReference type="EMBL" id="QTB60079.1"/>
    </source>
</evidence>
<dbReference type="InterPro" id="IPR003423">
    <property type="entry name" value="OMP_efflux"/>
</dbReference>
<evidence type="ECO:0000256" key="1">
    <source>
        <dbReference type="ARBA" id="ARBA00007613"/>
    </source>
</evidence>
<dbReference type="PANTHER" id="PTHR30203">
    <property type="entry name" value="OUTER MEMBRANE CATION EFFLUX PROTEIN"/>
    <property type="match status" value="1"/>
</dbReference>
<organism evidence="4">
    <name type="scientific">Burkholderia pseudomallei</name>
    <name type="common">Pseudomonas pseudomallei</name>
    <dbReference type="NCBI Taxonomy" id="28450"/>
    <lineage>
        <taxon>Bacteria</taxon>
        <taxon>Pseudomonadati</taxon>
        <taxon>Pseudomonadota</taxon>
        <taxon>Betaproteobacteria</taxon>
        <taxon>Burkholderiales</taxon>
        <taxon>Burkholderiaceae</taxon>
        <taxon>Burkholderia</taxon>
        <taxon>pseudomallei group</taxon>
    </lineage>
</organism>
<dbReference type="GO" id="GO:0015562">
    <property type="term" value="F:efflux transmembrane transporter activity"/>
    <property type="evidence" value="ECO:0007669"/>
    <property type="project" value="InterPro"/>
</dbReference>
<dbReference type="RefSeq" id="WP_207416704.1">
    <property type="nucleotide sequence ID" value="NZ_CP071755.2"/>
</dbReference>
<reference evidence="4" key="1">
    <citation type="submission" date="2021-03" db="EMBL/GenBank/DDBJ databases">
        <title>Complete genome of Burkholderia pseudomallei_VBP364.</title>
        <authorList>
            <person name="Balaji V."/>
            <person name="Yamuna B."/>
            <person name="Monisha P."/>
        </authorList>
    </citation>
    <scope>NUCLEOTIDE SEQUENCE</scope>
    <source>
        <strain evidence="4">VBP364</strain>
    </source>
</reference>
<evidence type="ECO:0000256" key="3">
    <source>
        <dbReference type="SAM" id="SignalP"/>
    </source>
</evidence>